<dbReference type="Proteomes" id="UP000054632">
    <property type="component" value="Unassembled WGS sequence"/>
</dbReference>
<evidence type="ECO:0000313" key="3">
    <source>
        <dbReference type="Proteomes" id="UP000054632"/>
    </source>
</evidence>
<accession>A0A0V1DLW1</accession>
<comment type="caution">
    <text evidence="2">The sequence shown here is derived from an EMBL/GenBank/DDBJ whole genome shotgun (WGS) entry which is preliminary data.</text>
</comment>
<feature type="region of interest" description="Disordered" evidence="1">
    <location>
        <begin position="58"/>
        <end position="114"/>
    </location>
</feature>
<name>A0A0V1DLW1_TRIPS</name>
<proteinExistence type="predicted"/>
<evidence type="ECO:0000256" key="1">
    <source>
        <dbReference type="SAM" id="MobiDB-lite"/>
    </source>
</evidence>
<feature type="non-terminal residue" evidence="2">
    <location>
        <position position="114"/>
    </location>
</feature>
<feature type="region of interest" description="Disordered" evidence="1">
    <location>
        <begin position="1"/>
        <end position="32"/>
    </location>
</feature>
<dbReference type="AlphaFoldDB" id="A0A0V1DLW1"/>
<feature type="compositionally biased region" description="Basic and acidic residues" evidence="1">
    <location>
        <begin position="58"/>
        <end position="71"/>
    </location>
</feature>
<dbReference type="EMBL" id="JYDR01002101">
    <property type="protein sequence ID" value="KRY62583.1"/>
    <property type="molecule type" value="Genomic_DNA"/>
</dbReference>
<evidence type="ECO:0000313" key="2">
    <source>
        <dbReference type="EMBL" id="KRY62583.1"/>
    </source>
</evidence>
<reference evidence="2 3" key="1">
    <citation type="submission" date="2015-01" db="EMBL/GenBank/DDBJ databases">
        <title>Evolution of Trichinella species and genotypes.</title>
        <authorList>
            <person name="Korhonen P.K."/>
            <person name="Edoardo P."/>
            <person name="Giuseppe L.R."/>
            <person name="Gasser R.B."/>
        </authorList>
    </citation>
    <scope>NUCLEOTIDE SEQUENCE [LARGE SCALE GENOMIC DNA]</scope>
    <source>
        <strain evidence="2">ISS13</strain>
    </source>
</reference>
<organism evidence="2 3">
    <name type="scientific">Trichinella pseudospiralis</name>
    <name type="common">Parasitic roundworm</name>
    <dbReference type="NCBI Taxonomy" id="6337"/>
    <lineage>
        <taxon>Eukaryota</taxon>
        <taxon>Metazoa</taxon>
        <taxon>Ecdysozoa</taxon>
        <taxon>Nematoda</taxon>
        <taxon>Enoplea</taxon>
        <taxon>Dorylaimia</taxon>
        <taxon>Trichinellida</taxon>
        <taxon>Trichinellidae</taxon>
        <taxon>Trichinella</taxon>
    </lineage>
</organism>
<gene>
    <name evidence="2" type="ORF">T4A_10760</name>
</gene>
<protein>
    <submittedName>
        <fullName evidence="2">Uncharacterized protein</fullName>
    </submittedName>
</protein>
<sequence length="114" mass="12744">MRKSRKSSKLLAPSLKQEKTRSTNEIQSEDTNVGGYTMLYSIAPDDDQPKAPLAAEVKAERLPTVEQERNKPLGKSPIKADSMRKSRKSSKLLAPSLKQEKTRSTNEIQSEDTN</sequence>